<evidence type="ECO:0000313" key="8">
    <source>
        <dbReference type="Proteomes" id="UP000800094"/>
    </source>
</evidence>
<dbReference type="OrthoDB" id="8062037at2759"/>
<dbReference type="GO" id="GO:0016567">
    <property type="term" value="P:protein ubiquitination"/>
    <property type="evidence" value="ECO:0007669"/>
    <property type="project" value="TreeGrafter"/>
</dbReference>
<feature type="domain" description="RING-type" evidence="6">
    <location>
        <begin position="45"/>
        <end position="91"/>
    </location>
</feature>
<evidence type="ECO:0000313" key="7">
    <source>
        <dbReference type="EMBL" id="KAF2247453.1"/>
    </source>
</evidence>
<keyword evidence="1" id="KW-0479">Metal-binding</keyword>
<dbReference type="PROSITE" id="PS50089">
    <property type="entry name" value="ZF_RING_2"/>
    <property type="match status" value="1"/>
</dbReference>
<evidence type="ECO:0000259" key="6">
    <source>
        <dbReference type="PROSITE" id="PS50089"/>
    </source>
</evidence>
<name>A0A6A6ID75_9PLEO</name>
<feature type="compositionally biased region" description="Basic and acidic residues" evidence="5">
    <location>
        <begin position="440"/>
        <end position="449"/>
    </location>
</feature>
<accession>A0A6A6ID75</accession>
<feature type="compositionally biased region" description="Polar residues" evidence="5">
    <location>
        <begin position="1"/>
        <end position="12"/>
    </location>
</feature>
<organism evidence="7 8">
    <name type="scientific">Trematosphaeria pertusa</name>
    <dbReference type="NCBI Taxonomy" id="390896"/>
    <lineage>
        <taxon>Eukaryota</taxon>
        <taxon>Fungi</taxon>
        <taxon>Dikarya</taxon>
        <taxon>Ascomycota</taxon>
        <taxon>Pezizomycotina</taxon>
        <taxon>Dothideomycetes</taxon>
        <taxon>Pleosporomycetidae</taxon>
        <taxon>Pleosporales</taxon>
        <taxon>Massarineae</taxon>
        <taxon>Trematosphaeriaceae</taxon>
        <taxon>Trematosphaeria</taxon>
    </lineage>
</organism>
<sequence length="516" mass="58073">MFENFRISSPESTAEDPRAPTLRPMSDFIANSLRAVITPDPDGMCAVCQERFGDNPINLVRTPCSHDFHGRCLLGWFGSIAAARNRCPSCRMTLCLHNVLTAEQEAQRRADDESADARMAAGFQSVERSIAASNMTTSDFSDVAHEDGAPIQLDLWLWDIIDELFERENARADSPNYVGIVGEVEEVYRSRHGDEAYATLEREQRGPRHLKRTIANRIRRNLLCNHENLTFEIEALLYYYHALCTSLEGRNFDREEWEEDGLLSPEPLETPIVHVRSQSPPSNLGVRAPTPSPRRVDSPPHLSRSPPMTIPNIPDAGREDSTEREPLQAAEPHIPYSDGASAPQYRGGGYYSDNELYPYLGYTSGGDFHASSPPYHPETPATPQESQMDYERQDSSQAPIPTSEPSSPARRSPTPQESQIDHEPTPQAPILTPEASSAHRPTERRRETHQCRFQEMRNFIRRRSHSVVAEIRNAGSAKRRGRDFSVKDRNGRVVSTVRGADAFVTIGDYMIFYRNA</sequence>
<dbReference type="Proteomes" id="UP000800094">
    <property type="component" value="Unassembled WGS sequence"/>
</dbReference>
<feature type="compositionally biased region" description="Polar residues" evidence="5">
    <location>
        <begin position="395"/>
        <end position="406"/>
    </location>
</feature>
<dbReference type="GeneID" id="54575740"/>
<keyword evidence="3" id="KW-0862">Zinc</keyword>
<keyword evidence="2 4" id="KW-0863">Zinc-finger</keyword>
<dbReference type="GO" id="GO:0008270">
    <property type="term" value="F:zinc ion binding"/>
    <property type="evidence" value="ECO:0007669"/>
    <property type="project" value="UniProtKB-KW"/>
</dbReference>
<evidence type="ECO:0000256" key="4">
    <source>
        <dbReference type="PROSITE-ProRule" id="PRU00175"/>
    </source>
</evidence>
<evidence type="ECO:0000256" key="2">
    <source>
        <dbReference type="ARBA" id="ARBA00022771"/>
    </source>
</evidence>
<reference evidence="7" key="1">
    <citation type="journal article" date="2020" name="Stud. Mycol.">
        <title>101 Dothideomycetes genomes: a test case for predicting lifestyles and emergence of pathogens.</title>
        <authorList>
            <person name="Haridas S."/>
            <person name="Albert R."/>
            <person name="Binder M."/>
            <person name="Bloem J."/>
            <person name="Labutti K."/>
            <person name="Salamov A."/>
            <person name="Andreopoulos B."/>
            <person name="Baker S."/>
            <person name="Barry K."/>
            <person name="Bills G."/>
            <person name="Bluhm B."/>
            <person name="Cannon C."/>
            <person name="Castanera R."/>
            <person name="Culley D."/>
            <person name="Daum C."/>
            <person name="Ezra D."/>
            <person name="Gonzalez J."/>
            <person name="Henrissat B."/>
            <person name="Kuo A."/>
            <person name="Liang C."/>
            <person name="Lipzen A."/>
            <person name="Lutzoni F."/>
            <person name="Magnuson J."/>
            <person name="Mondo S."/>
            <person name="Nolan M."/>
            <person name="Ohm R."/>
            <person name="Pangilinan J."/>
            <person name="Park H.-J."/>
            <person name="Ramirez L."/>
            <person name="Alfaro M."/>
            <person name="Sun H."/>
            <person name="Tritt A."/>
            <person name="Yoshinaga Y."/>
            <person name="Zwiers L.-H."/>
            <person name="Turgeon B."/>
            <person name="Goodwin S."/>
            <person name="Spatafora J."/>
            <person name="Crous P."/>
            <person name="Grigoriev I."/>
        </authorList>
    </citation>
    <scope>NUCLEOTIDE SEQUENCE</scope>
    <source>
        <strain evidence="7">CBS 122368</strain>
    </source>
</reference>
<evidence type="ECO:0000256" key="1">
    <source>
        <dbReference type="ARBA" id="ARBA00022723"/>
    </source>
</evidence>
<evidence type="ECO:0000256" key="5">
    <source>
        <dbReference type="SAM" id="MobiDB-lite"/>
    </source>
</evidence>
<dbReference type="InterPro" id="IPR013083">
    <property type="entry name" value="Znf_RING/FYVE/PHD"/>
</dbReference>
<feature type="region of interest" description="Disordered" evidence="5">
    <location>
        <begin position="368"/>
        <end position="449"/>
    </location>
</feature>
<feature type="region of interest" description="Disordered" evidence="5">
    <location>
        <begin position="273"/>
        <end position="347"/>
    </location>
</feature>
<feature type="region of interest" description="Disordered" evidence="5">
    <location>
        <begin position="1"/>
        <end position="23"/>
    </location>
</feature>
<dbReference type="InterPro" id="IPR001841">
    <property type="entry name" value="Znf_RING"/>
</dbReference>
<protein>
    <recommendedName>
        <fullName evidence="6">RING-type domain-containing protein</fullName>
    </recommendedName>
</protein>
<keyword evidence="8" id="KW-1185">Reference proteome</keyword>
<feature type="compositionally biased region" description="Basic and acidic residues" evidence="5">
    <location>
        <begin position="316"/>
        <end position="326"/>
    </location>
</feature>
<gene>
    <name evidence="7" type="ORF">BU26DRAFT_348243</name>
</gene>
<dbReference type="EMBL" id="ML987197">
    <property type="protein sequence ID" value="KAF2247453.1"/>
    <property type="molecule type" value="Genomic_DNA"/>
</dbReference>
<dbReference type="SMART" id="SM00184">
    <property type="entry name" value="RING"/>
    <property type="match status" value="1"/>
</dbReference>
<dbReference type="Gene3D" id="3.30.40.10">
    <property type="entry name" value="Zinc/RING finger domain, C3HC4 (zinc finger)"/>
    <property type="match status" value="1"/>
</dbReference>
<dbReference type="PANTHER" id="PTHR45969">
    <property type="entry name" value="RING ZINC FINGER PROTEIN-RELATED"/>
    <property type="match status" value="1"/>
</dbReference>
<dbReference type="AlphaFoldDB" id="A0A6A6ID75"/>
<dbReference type="SUPFAM" id="SSF57850">
    <property type="entry name" value="RING/U-box"/>
    <property type="match status" value="1"/>
</dbReference>
<dbReference type="Pfam" id="PF13639">
    <property type="entry name" value="zf-RING_2"/>
    <property type="match status" value="1"/>
</dbReference>
<proteinExistence type="predicted"/>
<evidence type="ECO:0000256" key="3">
    <source>
        <dbReference type="ARBA" id="ARBA00022833"/>
    </source>
</evidence>
<dbReference type="GO" id="GO:0061630">
    <property type="term" value="F:ubiquitin protein ligase activity"/>
    <property type="evidence" value="ECO:0007669"/>
    <property type="project" value="TreeGrafter"/>
</dbReference>
<dbReference type="RefSeq" id="XP_033682457.1">
    <property type="nucleotide sequence ID" value="XM_033822410.1"/>
</dbReference>
<dbReference type="CDD" id="cd16448">
    <property type="entry name" value="RING-H2"/>
    <property type="match status" value="1"/>
</dbReference>
<dbReference type="PANTHER" id="PTHR45969:SF69">
    <property type="entry name" value="FINGER DOMAIN PROTEIN, PUTATIVE (AFU_ORTHOLOGUE AFUA_3G12190)-RELATED"/>
    <property type="match status" value="1"/>
</dbReference>